<evidence type="ECO:0000313" key="1">
    <source>
        <dbReference type="EMBL" id="ADD67406.1"/>
    </source>
</evidence>
<organism evidence="1 2">
    <name type="scientific">Denitrovibrio acetiphilus (strain DSM 12809 / NBRC 114555 / N2460)</name>
    <dbReference type="NCBI Taxonomy" id="522772"/>
    <lineage>
        <taxon>Bacteria</taxon>
        <taxon>Pseudomonadati</taxon>
        <taxon>Deferribacterota</taxon>
        <taxon>Deferribacteres</taxon>
        <taxon>Deferribacterales</taxon>
        <taxon>Geovibrionaceae</taxon>
        <taxon>Denitrovibrio</taxon>
    </lineage>
</organism>
<proteinExistence type="predicted"/>
<dbReference type="STRING" id="522772.Dacet_0610"/>
<dbReference type="Proteomes" id="UP000002012">
    <property type="component" value="Chromosome"/>
</dbReference>
<keyword evidence="2" id="KW-1185">Reference proteome</keyword>
<dbReference type="AlphaFoldDB" id="D4H4L2"/>
<dbReference type="PaxDb" id="522772-Dacet_0610"/>
<protein>
    <submittedName>
        <fullName evidence="1">Uncharacterized protein</fullName>
    </submittedName>
</protein>
<reference evidence="1 2" key="1">
    <citation type="journal article" date="2010" name="Stand. Genomic Sci.">
        <title>Complete genome sequence of Denitrovibrio acetiphilus type strain (N2460).</title>
        <authorList>
            <person name="Kiss H."/>
            <person name="Lang E."/>
            <person name="Lapidus A."/>
            <person name="Copeland A."/>
            <person name="Nolan M."/>
            <person name="Glavina Del Rio T."/>
            <person name="Chen F."/>
            <person name="Lucas S."/>
            <person name="Tice H."/>
            <person name="Cheng J.F."/>
            <person name="Han C."/>
            <person name="Goodwin L."/>
            <person name="Pitluck S."/>
            <person name="Liolios K."/>
            <person name="Pati A."/>
            <person name="Ivanova N."/>
            <person name="Mavromatis K."/>
            <person name="Chen A."/>
            <person name="Palaniappan K."/>
            <person name="Land M."/>
            <person name="Hauser L."/>
            <person name="Chang Y.J."/>
            <person name="Jeffries C.D."/>
            <person name="Detter J.C."/>
            <person name="Brettin T."/>
            <person name="Spring S."/>
            <person name="Rohde M."/>
            <person name="Goker M."/>
            <person name="Woyke T."/>
            <person name="Bristow J."/>
            <person name="Eisen J.A."/>
            <person name="Markowitz V."/>
            <person name="Hugenholtz P."/>
            <person name="Kyrpides N.C."/>
            <person name="Klenk H.P."/>
        </authorList>
    </citation>
    <scope>NUCLEOTIDE SEQUENCE [LARGE SCALE GENOMIC DNA]</scope>
    <source>
        <strain evidence="2">DSM 12809 / NBRC 114555 / N2460</strain>
    </source>
</reference>
<dbReference type="HOGENOM" id="CLU_3389068_0_0_0"/>
<name>D4H4L2_DENA2</name>
<evidence type="ECO:0000313" key="2">
    <source>
        <dbReference type="Proteomes" id="UP000002012"/>
    </source>
</evidence>
<accession>D4H4L2</accession>
<sequence precursor="true">MTGLIFLAIFGVVFGSLGIAAGIYLQKHPCDK</sequence>
<dbReference type="EMBL" id="CP001968">
    <property type="protein sequence ID" value="ADD67406.1"/>
    <property type="molecule type" value="Genomic_DNA"/>
</dbReference>
<dbReference type="InParanoid" id="D4H4L2"/>
<dbReference type="KEGG" id="dap:Dacet_0610"/>
<gene>
    <name evidence="1" type="ordered locus">Dacet_0610</name>
</gene>